<dbReference type="AlphaFoldDB" id="A0A3A9AB70"/>
<organism evidence="1 2">
    <name type="scientific">Parablautia intestinalis</name>
    <dbReference type="NCBI Taxonomy" id="2320100"/>
    <lineage>
        <taxon>Bacteria</taxon>
        <taxon>Bacillati</taxon>
        <taxon>Bacillota</taxon>
        <taxon>Clostridia</taxon>
        <taxon>Lachnospirales</taxon>
        <taxon>Lachnospiraceae</taxon>
        <taxon>Parablautia</taxon>
    </lineage>
</organism>
<gene>
    <name evidence="1" type="ORF">D7V94_19350</name>
</gene>
<dbReference type="Proteomes" id="UP000280696">
    <property type="component" value="Unassembled WGS sequence"/>
</dbReference>
<comment type="caution">
    <text evidence="1">The sequence shown here is derived from an EMBL/GenBank/DDBJ whole genome shotgun (WGS) entry which is preliminary data.</text>
</comment>
<name>A0A3A9AB70_9FIRM</name>
<protein>
    <submittedName>
        <fullName evidence="1">Uncharacterized protein</fullName>
    </submittedName>
</protein>
<evidence type="ECO:0000313" key="1">
    <source>
        <dbReference type="EMBL" id="RKI88394.1"/>
    </source>
</evidence>
<evidence type="ECO:0000313" key="2">
    <source>
        <dbReference type="Proteomes" id="UP000280696"/>
    </source>
</evidence>
<accession>A0A3A9AB70</accession>
<reference evidence="1 2" key="1">
    <citation type="submission" date="2018-09" db="EMBL/GenBank/DDBJ databases">
        <title>Murine metabolic-syndrome-specific gut microbial biobank.</title>
        <authorList>
            <person name="Liu C."/>
        </authorList>
    </citation>
    <scope>NUCLEOTIDE SEQUENCE [LARGE SCALE GENOMIC DNA]</scope>
    <source>
        <strain evidence="1 2">0.1xD8-82</strain>
    </source>
</reference>
<proteinExistence type="predicted"/>
<keyword evidence="2" id="KW-1185">Reference proteome</keyword>
<dbReference type="OrthoDB" id="2003821at2"/>
<dbReference type="EMBL" id="RAYQ01000028">
    <property type="protein sequence ID" value="RKI88394.1"/>
    <property type="molecule type" value="Genomic_DNA"/>
</dbReference>
<dbReference type="RefSeq" id="WP_120471958.1">
    <property type="nucleotide sequence ID" value="NZ_RAYQ01000028.1"/>
</dbReference>
<sequence>MQGGKGEKQRYAEDKPDCAYCYFRKKKGVCGLEKCYYLLPEEPEKEEGTCEGCPYGKHAPCIGFCLLKIVRELKIKV</sequence>